<protein>
    <recommendedName>
        <fullName evidence="1">Transposase MuDR plant domain-containing protein</fullName>
    </recommendedName>
</protein>
<keyword evidence="3" id="KW-1185">Reference proteome</keyword>
<evidence type="ECO:0000259" key="1">
    <source>
        <dbReference type="Pfam" id="PF03108"/>
    </source>
</evidence>
<sequence length="235" mass="26298">VVMAVPSSIVVVHYFSDFITTRVSIETTLDEFKAEVCRQWKQFTQLGIFFLLPRRREDLSVDCDYSFQALASLTNNKKNTSFDIFLQNVTHVASSSNSRAVSSISNGSSTSLGNNYAVGMYLEDWSKPAKPLLSDGWPKVLGEIGHVFLEGVKEVRIAYTKYRLRTGFNMVVTHNERSRFIAKCAVKECGWKFNAASIDDRNEMFQIGVFSASIVVLLQSELITLSTLVVLVGTI</sequence>
<dbReference type="Proteomes" id="UP000316621">
    <property type="component" value="Chromosome 4"/>
</dbReference>
<dbReference type="InterPro" id="IPR004332">
    <property type="entry name" value="Transposase_MuDR"/>
</dbReference>
<dbReference type="AlphaFoldDB" id="A0A4Y7JFL8"/>
<dbReference type="EMBL" id="CM010718">
    <property type="protein sequence ID" value="RZC58721.1"/>
    <property type="molecule type" value="Genomic_DNA"/>
</dbReference>
<name>A0A4Y7JFL8_PAPSO</name>
<feature type="non-terminal residue" evidence="2">
    <location>
        <position position="1"/>
    </location>
</feature>
<evidence type="ECO:0000313" key="2">
    <source>
        <dbReference type="EMBL" id="RZC58721.1"/>
    </source>
</evidence>
<proteinExistence type="predicted"/>
<dbReference type="Gramene" id="RZC58721">
    <property type="protein sequence ID" value="RZC58721"/>
    <property type="gene ID" value="C5167_006026"/>
</dbReference>
<reference evidence="2 3" key="1">
    <citation type="journal article" date="2018" name="Science">
        <title>The opium poppy genome and morphinan production.</title>
        <authorList>
            <person name="Guo L."/>
            <person name="Winzer T."/>
            <person name="Yang X."/>
            <person name="Li Y."/>
            <person name="Ning Z."/>
            <person name="He Z."/>
            <person name="Teodor R."/>
            <person name="Lu Y."/>
            <person name="Bowser T.A."/>
            <person name="Graham I.A."/>
            <person name="Ye K."/>
        </authorList>
    </citation>
    <scope>NUCLEOTIDE SEQUENCE [LARGE SCALE GENOMIC DNA]</scope>
    <source>
        <strain evidence="3">cv. HN1</strain>
        <tissue evidence="2">Leaves</tissue>
    </source>
</reference>
<evidence type="ECO:0000313" key="3">
    <source>
        <dbReference type="Proteomes" id="UP000316621"/>
    </source>
</evidence>
<accession>A0A4Y7JFL8</accession>
<gene>
    <name evidence="2" type="ORF">C5167_006026</name>
</gene>
<dbReference type="Pfam" id="PF03108">
    <property type="entry name" value="DBD_Tnp_Mut"/>
    <property type="match status" value="1"/>
</dbReference>
<organism evidence="2 3">
    <name type="scientific">Papaver somniferum</name>
    <name type="common">Opium poppy</name>
    <dbReference type="NCBI Taxonomy" id="3469"/>
    <lineage>
        <taxon>Eukaryota</taxon>
        <taxon>Viridiplantae</taxon>
        <taxon>Streptophyta</taxon>
        <taxon>Embryophyta</taxon>
        <taxon>Tracheophyta</taxon>
        <taxon>Spermatophyta</taxon>
        <taxon>Magnoliopsida</taxon>
        <taxon>Ranunculales</taxon>
        <taxon>Papaveraceae</taxon>
        <taxon>Papaveroideae</taxon>
        <taxon>Papaver</taxon>
    </lineage>
</organism>
<feature type="domain" description="Transposase MuDR plant" evidence="1">
    <location>
        <begin position="145"/>
        <end position="201"/>
    </location>
</feature>